<name>A0A7R8ZMD0_9CRUS</name>
<dbReference type="GO" id="GO:0005737">
    <property type="term" value="C:cytoplasm"/>
    <property type="evidence" value="ECO:0007669"/>
    <property type="project" value="TreeGrafter"/>
</dbReference>
<dbReference type="InterPro" id="IPR013642">
    <property type="entry name" value="CLCA_N"/>
</dbReference>
<accession>A0A7R8ZMD0</accession>
<reference evidence="1" key="1">
    <citation type="submission" date="2020-11" db="EMBL/GenBank/DDBJ databases">
        <authorList>
            <person name="Tran Van P."/>
        </authorList>
    </citation>
    <scope>NUCLEOTIDE SEQUENCE</scope>
</reference>
<gene>
    <name evidence="1" type="ORF">CTOB1V02_LOCUS7801</name>
</gene>
<dbReference type="EMBL" id="OB662366">
    <property type="protein sequence ID" value="CAD7229936.1"/>
    <property type="molecule type" value="Genomic_DNA"/>
</dbReference>
<proteinExistence type="predicted"/>
<dbReference type="PANTHER" id="PTHR12835:SF5">
    <property type="entry name" value="BIOTIN--PROTEIN LIGASE"/>
    <property type="match status" value="1"/>
</dbReference>
<dbReference type="SUPFAM" id="SSF55681">
    <property type="entry name" value="Class II aaRS and biotin synthetases"/>
    <property type="match status" value="1"/>
</dbReference>
<dbReference type="OrthoDB" id="10250105at2759"/>
<dbReference type="Gene3D" id="3.30.930.10">
    <property type="entry name" value="Bira Bifunctional Protein, Domain 2"/>
    <property type="match status" value="1"/>
</dbReference>
<dbReference type="InterPro" id="IPR004143">
    <property type="entry name" value="BPL_LPL_catalytic"/>
</dbReference>
<dbReference type="InterPro" id="IPR045864">
    <property type="entry name" value="aa-tRNA-synth_II/BPL/LPL"/>
</dbReference>
<evidence type="ECO:0000313" key="1">
    <source>
        <dbReference type="EMBL" id="CAD7229936.1"/>
    </source>
</evidence>
<dbReference type="AlphaFoldDB" id="A0A7R8ZMD0"/>
<dbReference type="PROSITE" id="PS51733">
    <property type="entry name" value="BPL_LPL_CATALYTIC"/>
    <property type="match status" value="1"/>
</dbReference>
<dbReference type="Pfam" id="PF03099">
    <property type="entry name" value="BPL_LplA_LipB"/>
    <property type="match status" value="1"/>
</dbReference>
<dbReference type="NCBIfam" id="NF041940">
    <property type="entry name" value="choice_anch_X"/>
    <property type="match status" value="1"/>
</dbReference>
<dbReference type="Pfam" id="PF08434">
    <property type="entry name" value="CLCA"/>
    <property type="match status" value="1"/>
</dbReference>
<dbReference type="PANTHER" id="PTHR12835">
    <property type="entry name" value="BIOTIN PROTEIN LIGASE"/>
    <property type="match status" value="1"/>
</dbReference>
<protein>
    <submittedName>
        <fullName evidence="1">Uncharacterized protein</fullName>
    </submittedName>
</protein>
<dbReference type="GO" id="GO:0004077">
    <property type="term" value="F:biotin--[biotin carboxyl-carrier protein] ligase activity"/>
    <property type="evidence" value="ECO:0007669"/>
    <property type="project" value="TreeGrafter"/>
</dbReference>
<organism evidence="1">
    <name type="scientific">Cyprideis torosa</name>
    <dbReference type="NCBI Taxonomy" id="163714"/>
    <lineage>
        <taxon>Eukaryota</taxon>
        <taxon>Metazoa</taxon>
        <taxon>Ecdysozoa</taxon>
        <taxon>Arthropoda</taxon>
        <taxon>Crustacea</taxon>
        <taxon>Oligostraca</taxon>
        <taxon>Ostracoda</taxon>
        <taxon>Podocopa</taxon>
        <taxon>Podocopida</taxon>
        <taxon>Cytherocopina</taxon>
        <taxon>Cytheroidea</taxon>
        <taxon>Cytherideidae</taxon>
        <taxon>Cyprideis</taxon>
    </lineage>
</organism>
<sequence>MGFRSLLWACVLGLLGITVSRGVDLNQGQPKTFNLVLAIRGEEGLREENPAEVIEGIKVSESQEVFEEATRELFEALDRRVALGQLTVLVPLEWKEVAAKNVQIPAEELYADIQLEYNRNGYGDFPWTLQGSLCGSQGTFVSLTPAFVKNPEILAFQECGSRGRLVAMEVIKYHYGVFDERGCSGEGISVVSDPVLINGERGWRTRENRCPGTWTSNRISSSLMQGEFQRLYSGSWATAPVAEKASDRPLCSRKSHDVTLMHAQNVFCGGRSMWEVLETHSTVCVMSREIFVCSRSSADRWLRFLRQWVGGTKGPHYARALTVAELERGLWQRSPANRKRLLILAEDLKLQFTAPWLEGVDCVQLTADVVGDRGWSLAGETGRFQYVCRPSEEALRGLLEHLGIERSEESLDDDGKGMVVETFWTDPSKAPPDWTSILPECFRFCGENVSGWDWKEYVEGLGRESMSPGALGSAVLFFPTVTSTMDVLDVLPFVEELKGAVVVAGVQTCGRGRGANSWISPEGCLMFSFSFSWNSGTDVRRVTVVQHIVSLAMAESVNEVSQRNLAALKWPNDIYARKDERAPPEKIGGVLVKVTNGPDALRIQVGCGLNVRNCAPSVSLLSLLGASDCPSLPLMLGHIMHRLGPMLDQLAVREYGNLVDRYKSLWLHDKQAVVLADGRQAVVQGLDGFGFLTVALNDGSQVLHVTPDGNSFDLMEGLIVTKVRIRYLHAVSGEHTELFQALDDGVVPDLRPNDGIYTLSVTSEKPGPFQFVVEVEGTNVKLNGGLFGGVNSCNSMINSCRPTTLIETNFNVAVASEPQFGTFPIPTPDTLPPPHVTELKIVGRNVELACSYYLSWQAIQSHGAKHFGYHIRCAHSSTSLFSEPCFVAQLPDQGHRAFNNLEYSYEVPPGFCLGSVVCNIRAVSLINGVPGQMTFAAGFCLPPEGVVEEGENDESKMSSMSP</sequence>